<dbReference type="PANTHER" id="PTHR43033:SF5">
    <property type="entry name" value="TRNA(ILE)-LYSIDINE SYNTHETASE"/>
    <property type="match status" value="1"/>
</dbReference>
<evidence type="ECO:0000256" key="4">
    <source>
        <dbReference type="ARBA" id="ARBA00022840"/>
    </source>
</evidence>
<dbReference type="PANTHER" id="PTHR43033">
    <property type="entry name" value="TRNA(ILE)-LYSIDINE SYNTHASE-RELATED"/>
    <property type="match status" value="1"/>
</dbReference>
<keyword evidence="1 6" id="KW-0436">Ligase</keyword>
<proteinExistence type="inferred from homology"/>
<dbReference type="GO" id="GO:0005524">
    <property type="term" value="F:ATP binding"/>
    <property type="evidence" value="ECO:0007669"/>
    <property type="project" value="UniProtKB-UniRule"/>
</dbReference>
<evidence type="ECO:0000256" key="6">
    <source>
        <dbReference type="HAMAP-Rule" id="MF_01161"/>
    </source>
</evidence>
<dbReference type="EC" id="6.3.4.19" evidence="6"/>
<dbReference type="HAMAP" id="MF_01161">
    <property type="entry name" value="tRNA_Ile_lys_synt"/>
    <property type="match status" value="1"/>
</dbReference>
<evidence type="ECO:0000256" key="1">
    <source>
        <dbReference type="ARBA" id="ARBA00022598"/>
    </source>
</evidence>
<keyword evidence="6" id="KW-0963">Cytoplasm</keyword>
<dbReference type="InterPro" id="IPR014729">
    <property type="entry name" value="Rossmann-like_a/b/a_fold"/>
</dbReference>
<dbReference type="Gene3D" id="3.40.50.620">
    <property type="entry name" value="HUPs"/>
    <property type="match status" value="1"/>
</dbReference>
<dbReference type="RefSeq" id="WP_179758961.1">
    <property type="nucleotide sequence ID" value="NZ_OCPC01000001.1"/>
</dbReference>
<keyword evidence="4 6" id="KW-0067">ATP-binding</keyword>
<evidence type="ECO:0000259" key="7">
    <source>
        <dbReference type="Pfam" id="PF01171"/>
    </source>
</evidence>
<accession>A0A286I9F4</accession>
<evidence type="ECO:0000256" key="3">
    <source>
        <dbReference type="ARBA" id="ARBA00022741"/>
    </source>
</evidence>
<gene>
    <name evidence="6" type="primary">tilS</name>
    <name evidence="8" type="ORF">SAMN05877838_1148</name>
</gene>
<dbReference type="AlphaFoldDB" id="A0A286I9F4"/>
<feature type="domain" description="tRNA(Ile)-lysidine/2-thiocytidine synthase N-terminal" evidence="7">
    <location>
        <begin position="34"/>
        <end position="214"/>
    </location>
</feature>
<dbReference type="InterPro" id="IPR011063">
    <property type="entry name" value="TilS/TtcA_N"/>
</dbReference>
<protein>
    <recommendedName>
        <fullName evidence="6">tRNA(Ile)-lysidine synthase</fullName>
        <ecNumber evidence="6">6.3.4.19</ecNumber>
    </recommendedName>
    <alternativeName>
        <fullName evidence="6">tRNA(Ile)-2-lysyl-cytidine synthase</fullName>
    </alternativeName>
    <alternativeName>
        <fullName evidence="6">tRNA(Ile)-lysidine synthetase</fullName>
    </alternativeName>
</protein>
<keyword evidence="2 6" id="KW-0819">tRNA processing</keyword>
<evidence type="ECO:0000313" key="8">
    <source>
        <dbReference type="EMBL" id="SOE16286.1"/>
    </source>
</evidence>
<dbReference type="Pfam" id="PF01171">
    <property type="entry name" value="ATP_bind_3"/>
    <property type="match status" value="1"/>
</dbReference>
<comment type="subcellular location">
    <subcellularLocation>
        <location evidence="6">Cytoplasm</location>
    </subcellularLocation>
</comment>
<dbReference type="GO" id="GO:0005737">
    <property type="term" value="C:cytoplasm"/>
    <property type="evidence" value="ECO:0007669"/>
    <property type="project" value="UniProtKB-SubCell"/>
</dbReference>
<reference evidence="9" key="1">
    <citation type="submission" date="2017-08" db="EMBL/GenBank/DDBJ databases">
        <authorList>
            <person name="Varghese N."/>
            <person name="Submissions S."/>
        </authorList>
    </citation>
    <scope>NUCLEOTIDE SEQUENCE [LARGE SCALE GENOMIC DNA]</scope>
    <source>
        <strain evidence="9">KCTC 23107</strain>
    </source>
</reference>
<name>A0A286I9F4_9HYPH</name>
<dbReference type="GO" id="GO:0006400">
    <property type="term" value="P:tRNA modification"/>
    <property type="evidence" value="ECO:0007669"/>
    <property type="project" value="UniProtKB-UniRule"/>
</dbReference>
<dbReference type="GO" id="GO:0032267">
    <property type="term" value="F:tRNA(Ile)-lysidine synthase activity"/>
    <property type="evidence" value="ECO:0007669"/>
    <property type="project" value="UniProtKB-EC"/>
</dbReference>
<dbReference type="EMBL" id="OCPC01000001">
    <property type="protein sequence ID" value="SOE16286.1"/>
    <property type="molecule type" value="Genomic_DNA"/>
</dbReference>
<dbReference type="CDD" id="cd01992">
    <property type="entry name" value="TilS_N"/>
    <property type="match status" value="1"/>
</dbReference>
<dbReference type="InterPro" id="IPR012795">
    <property type="entry name" value="tRNA_Ile_lys_synt_N"/>
</dbReference>
<dbReference type="Proteomes" id="UP000219465">
    <property type="component" value="Unassembled WGS sequence"/>
</dbReference>
<dbReference type="SUPFAM" id="SSF52402">
    <property type="entry name" value="Adenine nucleotide alpha hydrolases-like"/>
    <property type="match status" value="1"/>
</dbReference>
<evidence type="ECO:0000256" key="5">
    <source>
        <dbReference type="ARBA" id="ARBA00048539"/>
    </source>
</evidence>
<comment type="domain">
    <text evidence="6">The N-terminal region contains the highly conserved SGGXDS motif, predicted to be a P-loop motif involved in ATP binding.</text>
</comment>
<comment type="function">
    <text evidence="6">Ligates lysine onto the cytidine present at position 34 of the AUA codon-specific tRNA(Ile) that contains the anticodon CAU, in an ATP-dependent manner. Cytidine is converted to lysidine, thus changing the amino acid specificity of the tRNA from methionine to isoleucine.</text>
</comment>
<feature type="binding site" evidence="6">
    <location>
        <begin position="38"/>
        <end position="43"/>
    </location>
    <ligand>
        <name>ATP</name>
        <dbReference type="ChEBI" id="CHEBI:30616"/>
    </ligand>
</feature>
<evidence type="ECO:0000256" key="2">
    <source>
        <dbReference type="ARBA" id="ARBA00022694"/>
    </source>
</evidence>
<comment type="catalytic activity">
    <reaction evidence="5 6">
        <text>cytidine(34) in tRNA(Ile2) + L-lysine + ATP = lysidine(34) in tRNA(Ile2) + AMP + diphosphate + H(+)</text>
        <dbReference type="Rhea" id="RHEA:43744"/>
        <dbReference type="Rhea" id="RHEA-COMP:10625"/>
        <dbReference type="Rhea" id="RHEA-COMP:10670"/>
        <dbReference type="ChEBI" id="CHEBI:15378"/>
        <dbReference type="ChEBI" id="CHEBI:30616"/>
        <dbReference type="ChEBI" id="CHEBI:32551"/>
        <dbReference type="ChEBI" id="CHEBI:33019"/>
        <dbReference type="ChEBI" id="CHEBI:82748"/>
        <dbReference type="ChEBI" id="CHEBI:83665"/>
        <dbReference type="ChEBI" id="CHEBI:456215"/>
        <dbReference type="EC" id="6.3.4.19"/>
    </reaction>
</comment>
<keyword evidence="3 6" id="KW-0547">Nucleotide-binding</keyword>
<organism evidence="8 9">
    <name type="scientific">Hoeflea halophila</name>
    <dbReference type="NCBI Taxonomy" id="714899"/>
    <lineage>
        <taxon>Bacteria</taxon>
        <taxon>Pseudomonadati</taxon>
        <taxon>Pseudomonadota</taxon>
        <taxon>Alphaproteobacteria</taxon>
        <taxon>Hyphomicrobiales</taxon>
        <taxon>Rhizobiaceae</taxon>
        <taxon>Hoeflea</taxon>
    </lineage>
</organism>
<keyword evidence="9" id="KW-1185">Reference proteome</keyword>
<sequence>MELDVSGVLTQEPQPLLECLTDFHSNLCDRRPLGIAVSGGSDSLGLLYGLAAILPPHKLVALTVDHGLRPASADEARWVKAQCKRLGIRHETLTWQSGQPATGLQAAARAARYRLLARASTRLGLAAMVTAHTHNDQLETLAMRRARSFSDAAPGLAGIPAATLFEERMWVLRPLLEVSRETIREFLRSQRVVGWIEDPSNADTRFERVRVRRELENNTPEQEGQDSAEIAMRRFRLASEAAALLDSACSVKGDAPVRMRFDTTASAGVVTAALEALIDWQGGASRPLDRRGKAALRDFLSSIPGSKSGSVVSLGRTLVRHRGSFLTVERERRDVAELMMAPGACGVWDRRFEICNRSKTSSLHVSGGEETGVLPCFTRDKRENSTRVHRNDGVIGGFTCRPLLGRSSRILPVDQLPIAQALARLAGRGSFPECPWTKLHRIPALTAMKVQSQTPV</sequence>
<evidence type="ECO:0000313" key="9">
    <source>
        <dbReference type="Proteomes" id="UP000219465"/>
    </source>
</evidence>
<comment type="similarity">
    <text evidence="6">Belongs to the tRNA(Ile)-lysidine synthase family.</text>
</comment>
<dbReference type="InterPro" id="IPR012094">
    <property type="entry name" value="tRNA_Ile_lys_synt"/>
</dbReference>
<dbReference type="NCBIfam" id="TIGR02432">
    <property type="entry name" value="lysidine_TilS_N"/>
    <property type="match status" value="1"/>
</dbReference>